<evidence type="ECO:0000313" key="1">
    <source>
        <dbReference type="EMBL" id="ADZ09999.1"/>
    </source>
</evidence>
<dbReference type="EMBL" id="CP002551">
    <property type="protein sequence ID" value="ADZ09999.1"/>
    <property type="molecule type" value="Genomic_DNA"/>
</dbReference>
<dbReference type="AlphaFoldDB" id="F0TA49"/>
<organism evidence="1 2">
    <name type="scientific">Methanobacterium lacus (strain AL-21)</name>
    <dbReference type="NCBI Taxonomy" id="877455"/>
    <lineage>
        <taxon>Archaea</taxon>
        <taxon>Methanobacteriati</taxon>
        <taxon>Methanobacteriota</taxon>
        <taxon>Methanomada group</taxon>
        <taxon>Methanobacteria</taxon>
        <taxon>Methanobacteriales</taxon>
        <taxon>Methanobacteriaceae</taxon>
        <taxon>Methanobacterium</taxon>
    </lineage>
</organism>
<proteinExistence type="predicted"/>
<dbReference type="HOGENOM" id="CLU_2091318_0_0_2"/>
<dbReference type="GeneID" id="10278233"/>
<name>F0TA49_METLA</name>
<reference evidence="1 2" key="2">
    <citation type="journal article" date="2014" name="Int. J. Syst. Evol. Microbiol.">
        <title>Methanobacterium paludis sp. nov. and a novel strain of Methanobacterium lacus isolated from northern peatlands.</title>
        <authorList>
            <person name="Cadillo-Quiroz H."/>
            <person name="Brauer S.L."/>
            <person name="Goodson N."/>
            <person name="Yavitt J.B."/>
            <person name="Zinder S.H."/>
        </authorList>
    </citation>
    <scope>NUCLEOTIDE SEQUENCE [LARGE SCALE GENOMIC DNA]</scope>
    <source>
        <strain evidence="1 2">AL-21</strain>
    </source>
</reference>
<dbReference type="Proteomes" id="UP000007490">
    <property type="component" value="Chromosome"/>
</dbReference>
<dbReference type="KEGG" id="mel:Metbo_1776"/>
<gene>
    <name evidence="1" type="ordered locus">Metbo_1776</name>
</gene>
<accession>F0TA49</accession>
<dbReference type="RefSeq" id="WP_013645350.1">
    <property type="nucleotide sequence ID" value="NC_015216.1"/>
</dbReference>
<keyword evidence="2" id="KW-1185">Reference proteome</keyword>
<evidence type="ECO:0000313" key="2">
    <source>
        <dbReference type="Proteomes" id="UP000007490"/>
    </source>
</evidence>
<reference evidence="2" key="1">
    <citation type="submission" date="2011-02" db="EMBL/GenBank/DDBJ databases">
        <title>Complete sequence of Methanobacterium sp. AL-21.</title>
        <authorList>
            <consortium name="US DOE Joint Genome Institute"/>
            <person name="Lucas S."/>
            <person name="Copeland A."/>
            <person name="Lapidus A."/>
            <person name="Cheng J.-F."/>
            <person name="Goodwin L."/>
            <person name="Pitluck S."/>
            <person name="Chertkov O."/>
            <person name="Detter J.C."/>
            <person name="Han C."/>
            <person name="Tapia R."/>
            <person name="Land M."/>
            <person name="Hauser L."/>
            <person name="Kyrpides N."/>
            <person name="Ivanova N."/>
            <person name="Mikhailova N."/>
            <person name="Pagani I."/>
            <person name="Cadillo-Quiroz H."/>
            <person name="Imachi H."/>
            <person name="Zinder S."/>
            <person name="Liu W."/>
            <person name="Woyke T."/>
        </authorList>
    </citation>
    <scope>NUCLEOTIDE SEQUENCE [LARGE SCALE GENOMIC DNA]</scope>
    <source>
        <strain evidence="2">AL-21</strain>
    </source>
</reference>
<sequence length="116" mass="14145">MLEYNYSHHKLPPSLPGDLRIHINFIDNEIIDPEEKLYLDLKTQNYISKVSKYDIEMNYNVNHEINYFEIEFILNYAVYTTNFYSIYTKALTHLKKILENTYFPYYQELRNSFIIK</sequence>
<protein>
    <submittedName>
        <fullName evidence="1">Uncharacterized protein</fullName>
    </submittedName>
</protein>